<dbReference type="Proteomes" id="UP000228561">
    <property type="component" value="Unassembled WGS sequence"/>
</dbReference>
<proteinExistence type="predicted"/>
<dbReference type="AlphaFoldDB" id="A0A2M7B8J0"/>
<gene>
    <name evidence="1" type="ORF">COS58_02325</name>
</gene>
<organism evidence="1 2">
    <name type="scientific">Candidatus Tagabacteria bacterium CG03_land_8_20_14_0_80_41_22</name>
    <dbReference type="NCBI Taxonomy" id="1975020"/>
    <lineage>
        <taxon>Bacteria</taxon>
        <taxon>Candidatus Tagaibacteriota</taxon>
    </lineage>
</organism>
<accession>A0A2M7B8J0</accession>
<evidence type="ECO:0000313" key="2">
    <source>
        <dbReference type="Proteomes" id="UP000228561"/>
    </source>
</evidence>
<evidence type="ECO:0000313" key="1">
    <source>
        <dbReference type="EMBL" id="PIU99437.1"/>
    </source>
</evidence>
<comment type="caution">
    <text evidence="1">The sequence shown here is derived from an EMBL/GenBank/DDBJ whole genome shotgun (WGS) entry which is preliminary data.</text>
</comment>
<name>A0A2M7B8J0_9BACT</name>
<sequence length="103" mass="11529">MKKGETNGVPRHLTEGILVEGIVINRHFYGFSRYDFPDGGKEKMATVTVKVVEKIVRDGRTFTMLDFYKEKDSSPAYELKLSAEGDVPIIGTSTFIKFVPLVA</sequence>
<protein>
    <submittedName>
        <fullName evidence="1">Uncharacterized protein</fullName>
    </submittedName>
</protein>
<reference evidence="2" key="1">
    <citation type="submission" date="2017-09" db="EMBL/GenBank/DDBJ databases">
        <title>Depth-based differentiation of microbial function through sediment-hosted aquifers and enrichment of novel symbionts in the deep terrestrial subsurface.</title>
        <authorList>
            <person name="Probst A.J."/>
            <person name="Ladd B."/>
            <person name="Jarett J.K."/>
            <person name="Geller-Mcgrath D.E."/>
            <person name="Sieber C.M.K."/>
            <person name="Emerson J.B."/>
            <person name="Anantharaman K."/>
            <person name="Thomas B.C."/>
            <person name="Malmstrom R."/>
            <person name="Stieglmeier M."/>
            <person name="Klingl A."/>
            <person name="Woyke T."/>
            <person name="Ryan C.M."/>
            <person name="Banfield J.F."/>
        </authorList>
    </citation>
    <scope>NUCLEOTIDE SEQUENCE [LARGE SCALE GENOMIC DNA]</scope>
</reference>
<dbReference type="EMBL" id="PEVG01000029">
    <property type="protein sequence ID" value="PIU99437.1"/>
    <property type="molecule type" value="Genomic_DNA"/>
</dbReference>